<reference evidence="6 7" key="1">
    <citation type="submission" date="2019-01" db="EMBL/GenBank/DDBJ databases">
        <title>Draft genome sequence of Psathyrella aberdarensis IHI B618.</title>
        <authorList>
            <person name="Buettner E."/>
            <person name="Kellner H."/>
        </authorList>
    </citation>
    <scope>NUCLEOTIDE SEQUENCE [LARGE SCALE GENOMIC DNA]</scope>
    <source>
        <strain evidence="6 7">IHI B618</strain>
    </source>
</reference>
<feature type="compositionally biased region" description="Basic and acidic residues" evidence="4">
    <location>
        <begin position="480"/>
        <end position="505"/>
    </location>
</feature>
<evidence type="ECO:0000256" key="2">
    <source>
        <dbReference type="ARBA" id="ARBA00022670"/>
    </source>
</evidence>
<keyword evidence="7" id="KW-1185">Reference proteome</keyword>
<dbReference type="GO" id="GO:0019783">
    <property type="term" value="F:ubiquitin-like protein peptidase activity"/>
    <property type="evidence" value="ECO:0007669"/>
    <property type="project" value="UniProtKB-ARBA"/>
</dbReference>
<protein>
    <recommendedName>
        <fullName evidence="5">Ubiquitin-like protease family profile domain-containing protein</fullName>
    </recommendedName>
</protein>
<accession>A0A4Q2DF90</accession>
<evidence type="ECO:0000259" key="5">
    <source>
        <dbReference type="PROSITE" id="PS50600"/>
    </source>
</evidence>
<dbReference type="SUPFAM" id="SSF54001">
    <property type="entry name" value="Cysteine proteinases"/>
    <property type="match status" value="1"/>
</dbReference>
<dbReference type="GO" id="GO:0008234">
    <property type="term" value="F:cysteine-type peptidase activity"/>
    <property type="evidence" value="ECO:0007669"/>
    <property type="project" value="InterPro"/>
</dbReference>
<comment type="similarity">
    <text evidence="1">Belongs to the peptidase C48 family.</text>
</comment>
<keyword evidence="3" id="KW-0378">Hydrolase</keyword>
<evidence type="ECO:0000256" key="1">
    <source>
        <dbReference type="ARBA" id="ARBA00005234"/>
    </source>
</evidence>
<gene>
    <name evidence="6" type="ORF">EST38_g7441</name>
</gene>
<dbReference type="InterPro" id="IPR003653">
    <property type="entry name" value="Peptidase_C48_C"/>
</dbReference>
<dbReference type="GO" id="GO:0003676">
    <property type="term" value="F:nucleic acid binding"/>
    <property type="evidence" value="ECO:0007669"/>
    <property type="project" value="InterPro"/>
</dbReference>
<dbReference type="Pfam" id="PF03184">
    <property type="entry name" value="DDE_1"/>
    <property type="match status" value="1"/>
</dbReference>
<dbReference type="PROSITE" id="PS50600">
    <property type="entry name" value="ULP_PROTEASE"/>
    <property type="match status" value="1"/>
</dbReference>
<organism evidence="6 7">
    <name type="scientific">Candolleomyces aberdarensis</name>
    <dbReference type="NCBI Taxonomy" id="2316362"/>
    <lineage>
        <taxon>Eukaryota</taxon>
        <taxon>Fungi</taxon>
        <taxon>Dikarya</taxon>
        <taxon>Basidiomycota</taxon>
        <taxon>Agaricomycotina</taxon>
        <taxon>Agaricomycetes</taxon>
        <taxon>Agaricomycetidae</taxon>
        <taxon>Agaricales</taxon>
        <taxon>Agaricineae</taxon>
        <taxon>Psathyrellaceae</taxon>
        <taxon>Candolleomyces</taxon>
    </lineage>
</organism>
<dbReference type="Gene3D" id="3.40.395.10">
    <property type="entry name" value="Adenoviral Proteinase, Chain A"/>
    <property type="match status" value="1"/>
</dbReference>
<dbReference type="InterPro" id="IPR004875">
    <property type="entry name" value="DDE_SF_endonuclease_dom"/>
</dbReference>
<sequence length="1132" mass="126926">MALQDLLPPQNLSISDLIHGNISIIQVAGDAISTKPEDYVVEKPPDVVTPAAIICIPAPECSIVDSLEDYLQSKHHTDIISIRCAHLSARSSPSLPVDVVSFWKGAAEAEKAQIAWKNAYNYLMEQGWSVMDVVDMLDQVAWSGKVKGFSRNGTVEKVELAGLASAKWLKDDHISMALDVLRLEIEEGMEGVGTTFFQSVWFFKILRGGYAEQEQYTNSRTYQWVRNYGHRMAVGSIQYLGLILHQGSNHWTAAVIDVESSTIQFGDSLGGGIPQEVKTILLWWTMFHTGKEFNISALPIGEQNDSFSCGVFAWNALATYFLPARYKIATSKTVVAHRIDLLRKMLMIHIANKEDQSGEGMVEEDIRCLSVIQSRAGTSPPTTPYESGVDSPDEPAENDAGASNALSPPTAKVCKESSIRRALSIAENAENENELPGLLKWMKKATATEHDLQVARDHENLKATQEDRELQETLAKITKEEQKREGAKIRKQNERARKKEDEIAHGLRSPGGTKRKIKQMELTDTTESSKRFKENSVAELSRPTRAIQARIIAQRRYPQGRKKKNEARPATYHNWFTPFIWAQIEQAVKRAGWRMSATSIVREAQKADPEVFKGLRHSTVEGWIDRSGDRPRWKASVLQRLQRGNLTGHNKGGRQGILVRAALNCAILYLVDGKYQDKYPAVKDAIISVLQLLRNNGAPLTIVTIRGVMLAIITLQKPEILEHKTNDGLTFNLSDDYVRKWVKKNLHWSRRKATKAAQKLPDDWMNQCERSALRKAFVIKEYDIPSALYVNSDQTQVVYAPGDKMTYAEAGSKQVPVVGVEEKRAFTVMVSVSSDGQLLPFQAIYEGKTERVLPSKEATGRRECDELGIQFVPSGTGTYWSNQATMKSFVEDVLVPYFNRQRTCLNLPPSQKALWQIDVFSVHRSEEFRGYMKNNHPDIVLDFVPGGCTSVAQPCDVGIQRPFKHSIRRSYYKRVVNEMILLLGNGKQALLDTRIGPLRDASAQWLLNAYQAVNKPELIQKAFKNCRVDGRGIDLSYSTLTSFAIRERLRNLRNEDLEFWNELTGTNLAQPVINPAANYPEDDITINEDDATFNDDSSIEPSLLDAVLISGLVPEGLTLRKDGSYRCSGGDE</sequence>
<dbReference type="STRING" id="2316362.A0A4Q2DF90"/>
<dbReference type="EMBL" id="SDEE01000267">
    <property type="protein sequence ID" value="RXW18423.1"/>
    <property type="molecule type" value="Genomic_DNA"/>
</dbReference>
<name>A0A4Q2DF90_9AGAR</name>
<evidence type="ECO:0000313" key="7">
    <source>
        <dbReference type="Proteomes" id="UP000290288"/>
    </source>
</evidence>
<dbReference type="AlphaFoldDB" id="A0A4Q2DF90"/>
<proteinExistence type="inferred from homology"/>
<feature type="domain" description="Ubiquitin-like protease family profile" evidence="5">
    <location>
        <begin position="153"/>
        <end position="320"/>
    </location>
</feature>
<dbReference type="OrthoDB" id="3341102at2759"/>
<feature type="region of interest" description="Disordered" evidence="4">
    <location>
        <begin position="480"/>
        <end position="515"/>
    </location>
</feature>
<evidence type="ECO:0000256" key="3">
    <source>
        <dbReference type="ARBA" id="ARBA00022801"/>
    </source>
</evidence>
<feature type="region of interest" description="Disordered" evidence="4">
    <location>
        <begin position="375"/>
        <end position="413"/>
    </location>
</feature>
<dbReference type="Pfam" id="PF02902">
    <property type="entry name" value="Peptidase_C48"/>
    <property type="match status" value="1"/>
</dbReference>
<dbReference type="InterPro" id="IPR038765">
    <property type="entry name" value="Papain-like_cys_pep_sf"/>
</dbReference>
<dbReference type="Proteomes" id="UP000290288">
    <property type="component" value="Unassembled WGS sequence"/>
</dbReference>
<dbReference type="GO" id="GO:0006508">
    <property type="term" value="P:proteolysis"/>
    <property type="evidence" value="ECO:0007669"/>
    <property type="project" value="UniProtKB-KW"/>
</dbReference>
<comment type="caution">
    <text evidence="6">The sequence shown here is derived from an EMBL/GenBank/DDBJ whole genome shotgun (WGS) entry which is preliminary data.</text>
</comment>
<evidence type="ECO:0000256" key="4">
    <source>
        <dbReference type="SAM" id="MobiDB-lite"/>
    </source>
</evidence>
<keyword evidence="2" id="KW-0645">Protease</keyword>
<evidence type="ECO:0000313" key="6">
    <source>
        <dbReference type="EMBL" id="RXW18423.1"/>
    </source>
</evidence>